<keyword evidence="3 9" id="KW-0732">Signal</keyword>
<dbReference type="GO" id="GO:0006011">
    <property type="term" value="P:UDP-alpha-D-glucose metabolic process"/>
    <property type="evidence" value="ECO:0007669"/>
    <property type="project" value="InterPro"/>
</dbReference>
<evidence type="ECO:0000256" key="6">
    <source>
        <dbReference type="ARBA" id="ARBA00022916"/>
    </source>
</evidence>
<evidence type="ECO:0000256" key="9">
    <source>
        <dbReference type="SAM" id="SignalP"/>
    </source>
</evidence>
<dbReference type="InterPro" id="IPR003921">
    <property type="entry name" value="Cell_synth_C"/>
</dbReference>
<feature type="repeat" description="TPR" evidence="7">
    <location>
        <begin position="380"/>
        <end position="413"/>
    </location>
</feature>
<dbReference type="GO" id="GO:0019867">
    <property type="term" value="C:outer membrane"/>
    <property type="evidence" value="ECO:0007669"/>
    <property type="project" value="InterPro"/>
</dbReference>
<dbReference type="InterPro" id="IPR051012">
    <property type="entry name" value="CellSynth/LPSAsmb/PSIAsmb"/>
</dbReference>
<protein>
    <recommendedName>
        <fullName evidence="10">Cellulose synthase operon C C-terminal domain-containing protein</fullName>
    </recommendedName>
</protein>
<evidence type="ECO:0000256" key="1">
    <source>
        <dbReference type="ARBA" id="ARBA00003476"/>
    </source>
</evidence>
<dbReference type="SMART" id="SM00028">
    <property type="entry name" value="TPR"/>
    <property type="match status" value="12"/>
</dbReference>
<dbReference type="PRINTS" id="PR01441">
    <property type="entry name" value="CELLSNTHASEC"/>
</dbReference>
<dbReference type="Proteomes" id="UP000064137">
    <property type="component" value="Chromosome"/>
</dbReference>
<keyword evidence="4" id="KW-0677">Repeat</keyword>
<dbReference type="RefSeq" id="WP_059313882.1">
    <property type="nucleotide sequence ID" value="NZ_CP013987.1"/>
</dbReference>
<keyword evidence="5 7" id="KW-0802">TPR repeat</keyword>
<feature type="signal peptide" evidence="9">
    <location>
        <begin position="1"/>
        <end position="22"/>
    </location>
</feature>
<proteinExistence type="predicted"/>
<dbReference type="PANTHER" id="PTHR45586">
    <property type="entry name" value="TPR REPEAT-CONTAINING PROTEIN PA4667"/>
    <property type="match status" value="1"/>
</dbReference>
<feature type="chain" id="PRO_5006852812" description="Cellulose synthase operon C C-terminal domain-containing protein" evidence="9">
    <location>
        <begin position="23"/>
        <end position="1260"/>
    </location>
</feature>
<dbReference type="OrthoDB" id="174989at2"/>
<dbReference type="SUPFAM" id="SSF48452">
    <property type="entry name" value="TPR-like"/>
    <property type="match status" value="3"/>
</dbReference>
<evidence type="ECO:0000256" key="8">
    <source>
        <dbReference type="SAM" id="MobiDB-lite"/>
    </source>
</evidence>
<keyword evidence="6" id="KW-0135">Cellulose biosynthesis</keyword>
<dbReference type="KEGG" id="por:APT59_05210"/>
<dbReference type="Gene3D" id="1.25.40.10">
    <property type="entry name" value="Tetratricopeptide repeat domain"/>
    <property type="match status" value="5"/>
</dbReference>
<dbReference type="AlphaFoldDB" id="A0A0U4VK97"/>
<sequence length="1260" mass="136694">MIRAPLLATLLTGLLTPPLALAASTPEDLLIEQGHFWQARKNAPRAQETWNKLLELDAQQPEALYGLGLIEVQAARLPAAQAYLRRLQALKPLPQQALQLEQDIALASGDNSQRLVDARQLVSEDKPVQALALYRQLFAGRPPQGDLAREYYDILAYTPNGWQEAGPGIERLRKLRPQDPALMLIQAKHLARFPASRSRGIQALADLSSRKDIGGEAAEYWRQALVWSGPPGPAETPLFEAYLRQHPDDAELRAQLDKGRALSRSGGLDPQLARGIEALRRNELGEAESAFQARLKTAPNDANALGGLGIVRQRQERFSDAEDLLSRASRQPGGARWQAPLAEVRYWALLAQARKAQQANDFTTAHARVEQALRLDAKRPEAPLALAGLQAQTGQLDAAEAGYRRILQQDPRNLEARRGLIDLLAESDRPAEALRLLDTLTPAERAKLGNLDRLKATQALQEAKLAEGRGDLQGARRALEDARRADPDDVWTLLALARLQLRQGQAQAARQTLDSGLAKDPQRPEALYVRALFALEQNDPAAARELLDRIPSAKRSPAMNGLAADLDFDAKVSAARDLARRGQQQAARRQLATLEPQAGERAAALGGLAAAYAEAGDVERGLRLLRDVLARERTPDPALRLQYGEVLLRSGADDEVNALLHDLQGQRLSATQRQGYEDLLYRYRVRQADQLRERGDLVTAYDTLAPALAQRPDDDLVNTALARLYLANGDADKALRLYEPLLRRAPDNPRLQLGAADAAVRARDTAFADRALDRAVALGADDVAVLTDAARLYRQLGREGRATELLRQVVAVQRRDAETARPLADAPANPFGPRRGSATLASQAIPPTADQLLAAAKTAPPADVAEAPRDSAAERALDDLLQTRSARITQGLTVRSNDNERGLGKLTDVEAPLEIDFPLGDVRLAVRVTPVSLNAGSVGRDARSRFGGGPAATQAAPDVSPGSQSDSGVGLAVAYSDPQLGLKADAGTTPLGFLYSTPVGGVSLDRPLTDNSRYTLSASRRAVIDSLTSFAGSEDARTGQQWGGVTANGVRGQLGYDDSQFGAYAYASWYRLLGNHVADNSRGELGAGLYRYLINSEDSRLTLGLSLTGIAYDNNQAFFTYGHGGYFSPQRFYALGVPLTWSQRTDRWTWQLRGAVGVQRIVQDGADFYPTDARLQAAASQALGAPAAYGGQSKTSLGYSLHGATEYQLGRQLFVGGNLGVDNGRDFQQLNGAVYLRYALEPQDRALALPVSPYRSPYDN</sequence>
<feature type="region of interest" description="Disordered" evidence="8">
    <location>
        <begin position="816"/>
        <end position="838"/>
    </location>
</feature>
<evidence type="ECO:0000256" key="2">
    <source>
        <dbReference type="ARBA" id="ARBA00005186"/>
    </source>
</evidence>
<dbReference type="GO" id="GO:0030244">
    <property type="term" value="P:cellulose biosynthetic process"/>
    <property type="evidence" value="ECO:0007669"/>
    <property type="project" value="UniProtKB-KW"/>
</dbReference>
<gene>
    <name evidence="11" type="ORF">APT59_05210</name>
</gene>
<feature type="repeat" description="TPR" evidence="7">
    <location>
        <begin position="715"/>
        <end position="748"/>
    </location>
</feature>
<dbReference type="Pfam" id="PF14559">
    <property type="entry name" value="TPR_19"/>
    <property type="match status" value="3"/>
</dbReference>
<evidence type="ECO:0000313" key="12">
    <source>
        <dbReference type="Proteomes" id="UP000064137"/>
    </source>
</evidence>
<dbReference type="UniPathway" id="UPA00694"/>
<dbReference type="InterPro" id="IPR008410">
    <property type="entry name" value="BCSC_C"/>
</dbReference>
<dbReference type="InterPro" id="IPR011990">
    <property type="entry name" value="TPR-like_helical_dom_sf"/>
</dbReference>
<evidence type="ECO:0000256" key="3">
    <source>
        <dbReference type="ARBA" id="ARBA00022729"/>
    </source>
</evidence>
<dbReference type="Pfam" id="PF13432">
    <property type="entry name" value="TPR_16"/>
    <property type="match status" value="1"/>
</dbReference>
<evidence type="ECO:0000313" key="11">
    <source>
        <dbReference type="EMBL" id="ALZ83632.1"/>
    </source>
</evidence>
<dbReference type="PROSITE" id="PS50005">
    <property type="entry name" value="TPR"/>
    <property type="match status" value="2"/>
</dbReference>
<dbReference type="PANTHER" id="PTHR45586:SF14">
    <property type="entry name" value="TETRATRICOPEPTIDE TPR_2 REPEAT PROTEIN"/>
    <property type="match status" value="1"/>
</dbReference>
<dbReference type="InterPro" id="IPR019734">
    <property type="entry name" value="TPR_rpt"/>
</dbReference>
<evidence type="ECO:0000256" key="5">
    <source>
        <dbReference type="ARBA" id="ARBA00022803"/>
    </source>
</evidence>
<dbReference type="Pfam" id="PF05420">
    <property type="entry name" value="BCSC_C"/>
    <property type="match status" value="1"/>
</dbReference>
<name>A0A0U4VK97_9PSED</name>
<accession>A0A0U4VK97</accession>
<comment type="pathway">
    <text evidence="2">Glycan metabolism; bacterial cellulose biosynthesis.</text>
</comment>
<evidence type="ECO:0000256" key="4">
    <source>
        <dbReference type="ARBA" id="ARBA00022737"/>
    </source>
</evidence>
<reference evidence="11 12" key="1">
    <citation type="submission" date="2016-01" db="EMBL/GenBank/DDBJ databases">
        <title>Annotation of Pseudomonas oryzihabitans USDA-ARS-USMARC-56511.</title>
        <authorList>
            <person name="Harhay G.P."/>
            <person name="Harhay D.M."/>
            <person name="Smith T.P.L."/>
            <person name="Bono J.L."/>
            <person name="Heaton M.P."/>
            <person name="Clawson M.L."/>
            <person name="Chitko-Mckown C.G."/>
            <person name="Capik S.F."/>
            <person name="DeDonder K.D."/>
            <person name="Apley M.D."/>
            <person name="Lubbers B.V."/>
            <person name="White B.J."/>
            <person name="Larson R.L."/>
        </authorList>
    </citation>
    <scope>NUCLEOTIDE SEQUENCE [LARGE SCALE GENOMIC DNA]</scope>
    <source>
        <strain evidence="11 12">USDA-ARS-USMARC-56511</strain>
    </source>
</reference>
<feature type="domain" description="Cellulose synthase operon C C-terminal" evidence="10">
    <location>
        <begin position="905"/>
        <end position="1240"/>
    </location>
</feature>
<feature type="region of interest" description="Disordered" evidence="8">
    <location>
        <begin position="939"/>
        <end position="970"/>
    </location>
</feature>
<evidence type="ECO:0000256" key="7">
    <source>
        <dbReference type="PROSITE-ProRule" id="PRU00339"/>
    </source>
</evidence>
<organism evidence="11 12">
    <name type="scientific">Pseudomonas oryzihabitans</name>
    <dbReference type="NCBI Taxonomy" id="47885"/>
    <lineage>
        <taxon>Bacteria</taxon>
        <taxon>Pseudomonadati</taxon>
        <taxon>Pseudomonadota</taxon>
        <taxon>Gammaproteobacteria</taxon>
        <taxon>Pseudomonadales</taxon>
        <taxon>Pseudomonadaceae</taxon>
        <taxon>Pseudomonas</taxon>
    </lineage>
</organism>
<comment type="function">
    <text evidence="1">Required for maximal bacterial cellulose synthesis.</text>
</comment>
<dbReference type="EMBL" id="CP013987">
    <property type="protein sequence ID" value="ALZ83632.1"/>
    <property type="molecule type" value="Genomic_DNA"/>
</dbReference>
<evidence type="ECO:0000259" key="10">
    <source>
        <dbReference type="Pfam" id="PF05420"/>
    </source>
</evidence>